<evidence type="ECO:0000313" key="1">
    <source>
        <dbReference type="EMBL" id="CKR43102.1"/>
    </source>
</evidence>
<reference evidence="1 2" key="1">
    <citation type="submission" date="2015-03" db="EMBL/GenBank/DDBJ databases">
        <authorList>
            <consortium name="Pathogen Informatics"/>
        </authorList>
    </citation>
    <scope>NUCLEOTIDE SEQUENCE [LARGE SCALE GENOMIC DNA]</scope>
    <source>
        <strain evidence="1 2">Bir 187</strain>
    </source>
</reference>
<sequence>MTDAFGLGGDHQGEVATKRRAGSVDLLGAHADHRHRIGQHRAATQLRDCPLLAGNPVAQRLGAAPAQIVDQPLLGCGVGNHFLGGVGGGGGAQVDDQIAQRIVGFVTDGADHGRTAGRDRAAQRLVRKRQQVLDGAAAPGQHDHVDVRVSIELAQRLDDLADGVGALHGDVADGETCRWPARRGHRRNVTFGGTRTAGDQTDHVGQVRDRPLEAGVEEALGVQQPAQPVDACQQLADADSANLAEPQGECATSGVERGLAADHYLNAFGQLHRRGQHQVAGTRHGQRHVGRRIAQYHEHRLGVWAHCDLGQLPLHPDRAQLVDPARDPDCHRANRERILR</sequence>
<gene>
    <name evidence="1" type="ORF">ERS027661_01296</name>
</gene>
<accession>A0A654ZXE7</accession>
<protein>
    <submittedName>
        <fullName evidence="1">Uncharacterized protein</fullName>
    </submittedName>
</protein>
<proteinExistence type="predicted"/>
<dbReference type="EMBL" id="CNFU01000206">
    <property type="protein sequence ID" value="CKR43102.1"/>
    <property type="molecule type" value="Genomic_DNA"/>
</dbReference>
<evidence type="ECO:0000313" key="2">
    <source>
        <dbReference type="Proteomes" id="UP000049023"/>
    </source>
</evidence>
<organism evidence="1 2">
    <name type="scientific">Mycobacterium tuberculosis</name>
    <dbReference type="NCBI Taxonomy" id="1773"/>
    <lineage>
        <taxon>Bacteria</taxon>
        <taxon>Bacillati</taxon>
        <taxon>Actinomycetota</taxon>
        <taxon>Actinomycetes</taxon>
        <taxon>Mycobacteriales</taxon>
        <taxon>Mycobacteriaceae</taxon>
        <taxon>Mycobacterium</taxon>
        <taxon>Mycobacterium tuberculosis complex</taxon>
    </lineage>
</organism>
<dbReference type="AlphaFoldDB" id="A0A654ZXE7"/>
<name>A0A654ZXE7_MYCTX</name>
<dbReference type="Proteomes" id="UP000049023">
    <property type="component" value="Unassembled WGS sequence"/>
</dbReference>